<evidence type="ECO:0000256" key="1">
    <source>
        <dbReference type="SAM" id="MobiDB-lite"/>
    </source>
</evidence>
<dbReference type="EMBL" id="JAMYWD010000003">
    <property type="protein sequence ID" value="KAJ4975308.1"/>
    <property type="molecule type" value="Genomic_DNA"/>
</dbReference>
<evidence type="ECO:0000313" key="2">
    <source>
        <dbReference type="EMBL" id="KAJ4975308.1"/>
    </source>
</evidence>
<keyword evidence="3" id="KW-1185">Reference proteome</keyword>
<gene>
    <name evidence="2" type="ORF">NE237_000414</name>
</gene>
<dbReference type="AlphaFoldDB" id="A0A9Q0KR73"/>
<reference evidence="2" key="1">
    <citation type="journal article" date="2023" name="Plant J.">
        <title>The genome of the king protea, Protea cynaroides.</title>
        <authorList>
            <person name="Chang J."/>
            <person name="Duong T.A."/>
            <person name="Schoeman C."/>
            <person name="Ma X."/>
            <person name="Roodt D."/>
            <person name="Barker N."/>
            <person name="Li Z."/>
            <person name="Van de Peer Y."/>
            <person name="Mizrachi E."/>
        </authorList>
    </citation>
    <scope>NUCLEOTIDE SEQUENCE</scope>
    <source>
        <tissue evidence="2">Young leaves</tissue>
    </source>
</reference>
<comment type="caution">
    <text evidence="2">The sequence shown here is derived from an EMBL/GenBank/DDBJ whole genome shotgun (WGS) entry which is preliminary data.</text>
</comment>
<feature type="region of interest" description="Disordered" evidence="1">
    <location>
        <begin position="305"/>
        <end position="347"/>
    </location>
</feature>
<dbReference type="Proteomes" id="UP001141806">
    <property type="component" value="Unassembled WGS sequence"/>
</dbReference>
<organism evidence="2 3">
    <name type="scientific">Protea cynaroides</name>
    <dbReference type="NCBI Taxonomy" id="273540"/>
    <lineage>
        <taxon>Eukaryota</taxon>
        <taxon>Viridiplantae</taxon>
        <taxon>Streptophyta</taxon>
        <taxon>Embryophyta</taxon>
        <taxon>Tracheophyta</taxon>
        <taxon>Spermatophyta</taxon>
        <taxon>Magnoliopsida</taxon>
        <taxon>Proteales</taxon>
        <taxon>Proteaceae</taxon>
        <taxon>Protea</taxon>
    </lineage>
</organism>
<protein>
    <submittedName>
        <fullName evidence="2">Uncharacterized protein</fullName>
    </submittedName>
</protein>
<name>A0A9Q0KR73_9MAGN</name>
<sequence length="459" mass="50734">MGLNTSAIEHVSDSFACLTFEFVPSSFPPLNNLFFGISYFVAQIAMIYSHCHKAMQACQQSIQQRPQDQPVVATRPQAHLQRHAVTVASLEVPLVGIWQGGRKGGYGKVLGMKCLAGEIIYSQMAMGPIHFINWCILVIPDVKFPIGQSSLLHFNFTVINVMEDVCTNRINDLPEIKIIISYPLGISIAIVCLCRAQEKWHCSEAHSDGRTCTFSVNCVLNRDGEEMEINSDAQCYQCLGSTWFMGSEEVRITSDTTTSTREKNIMSKGKEVETDGMYERIPGGSTHLSNDELFAYADSSDDVDWDWDGDSGDGVDKSDGSGQNEEDVEVEGIGGEDKRDGGDDEYECGDDDEIIVQFIHVLRFRKKSSIVRCEVCKETGHNRRTCQRAIVQAKEKSSVKRRATQVDVNMSQRQTRSQTAVGPSEACAQAKGGARRVAILARKKERTKAASGGTQSTLE</sequence>
<evidence type="ECO:0000313" key="3">
    <source>
        <dbReference type="Proteomes" id="UP001141806"/>
    </source>
</evidence>
<accession>A0A9Q0KR73</accession>
<proteinExistence type="predicted"/>